<name>A0AB74M8X9_ECOLX</name>
<feature type="region of interest" description="Disordered" evidence="1">
    <location>
        <begin position="36"/>
        <end position="59"/>
    </location>
</feature>
<accession>A0AB74M8X9</accession>
<dbReference type="EMBL" id="VRXD01000087">
    <property type="protein sequence ID" value="TXQ27911.1"/>
    <property type="molecule type" value="Genomic_DNA"/>
</dbReference>
<gene>
    <name evidence="2" type="ORF">FV293_26585</name>
</gene>
<organism evidence="2 3">
    <name type="scientific">Escherichia coli</name>
    <dbReference type="NCBI Taxonomy" id="562"/>
    <lineage>
        <taxon>Bacteria</taxon>
        <taxon>Pseudomonadati</taxon>
        <taxon>Pseudomonadota</taxon>
        <taxon>Gammaproteobacteria</taxon>
        <taxon>Enterobacterales</taxon>
        <taxon>Enterobacteriaceae</taxon>
        <taxon>Escherichia</taxon>
    </lineage>
</organism>
<sequence length="59" mass="6607">AGLLDRFHAMEEQQRSDKASLETLTRELTELKAQLKTEDADKEQRFASTGGNSHALADF</sequence>
<protein>
    <submittedName>
        <fullName evidence="2">GPO family capsid scaffolding protein</fullName>
    </submittedName>
</protein>
<evidence type="ECO:0000256" key="1">
    <source>
        <dbReference type="SAM" id="MobiDB-lite"/>
    </source>
</evidence>
<dbReference type="Proteomes" id="UP000321295">
    <property type="component" value="Unassembled WGS sequence"/>
</dbReference>
<comment type="caution">
    <text evidence="2">The sequence shown here is derived from an EMBL/GenBank/DDBJ whole genome shotgun (WGS) entry which is preliminary data.</text>
</comment>
<evidence type="ECO:0000313" key="2">
    <source>
        <dbReference type="EMBL" id="TXQ27911.1"/>
    </source>
</evidence>
<reference evidence="2 3" key="1">
    <citation type="submission" date="2019-08" db="EMBL/GenBank/DDBJ databases">
        <title>Whole genome analysis of cultivated E. coli strains isolated from CD patients and healthy donors.</title>
        <authorList>
            <person name="Siniagina M.N."/>
            <person name="Markelova M.I."/>
            <person name="Laikov A.V."/>
            <person name="Boulygina E.A."/>
            <person name="Khusnutdinova D.R."/>
            <person name="Kharchenko A."/>
            <person name="Grigoryeva T.V."/>
        </authorList>
    </citation>
    <scope>NUCLEOTIDE SEQUENCE [LARGE SCALE GENOMIC DNA]</scope>
    <source>
        <strain evidence="2 3">1_45_11</strain>
    </source>
</reference>
<feature type="non-terminal residue" evidence="2">
    <location>
        <position position="1"/>
    </location>
</feature>
<dbReference type="AlphaFoldDB" id="A0AB74M8X9"/>
<proteinExistence type="predicted"/>
<evidence type="ECO:0000313" key="3">
    <source>
        <dbReference type="Proteomes" id="UP000321295"/>
    </source>
</evidence>
<feature type="compositionally biased region" description="Basic and acidic residues" evidence="1">
    <location>
        <begin position="36"/>
        <end position="45"/>
    </location>
</feature>